<dbReference type="EC" id="2.4.1.325" evidence="6"/>
<proteinExistence type="inferred from homology"/>
<evidence type="ECO:0000313" key="7">
    <source>
        <dbReference type="EMBL" id="QHM72875.1"/>
    </source>
</evidence>
<evidence type="ECO:0000256" key="3">
    <source>
        <dbReference type="ARBA" id="ARBA00022676"/>
    </source>
</evidence>
<comment type="similarity">
    <text evidence="6">Belongs to the glycosyltransferase 56 family.</text>
</comment>
<keyword evidence="3 6" id="KW-0328">Glycosyltransferase</keyword>
<reference evidence="7 8" key="1">
    <citation type="submission" date="2018-03" db="EMBL/GenBank/DDBJ databases">
        <title>Pantoea intestinalis SRCM103226 isolated form the mealworm.</title>
        <authorList>
            <person name="Jeong D.-Y."/>
            <person name="Kim J.W."/>
        </authorList>
    </citation>
    <scope>NUCLEOTIDE SEQUENCE [LARGE SCALE GENOMIC DNA]</scope>
    <source>
        <strain evidence="7 8">SRCM103226</strain>
    </source>
</reference>
<dbReference type="Pfam" id="PF07429">
    <property type="entry name" value="Glyco_transf_56"/>
    <property type="match status" value="1"/>
</dbReference>
<evidence type="ECO:0000256" key="4">
    <source>
        <dbReference type="ARBA" id="ARBA00022679"/>
    </source>
</evidence>
<protein>
    <recommendedName>
        <fullName evidence="6">TDP-N-acetylfucosamine:lipid II N-acetylfucosaminyltransferase</fullName>
        <ecNumber evidence="6">2.4.1.325</ecNumber>
    </recommendedName>
    <alternativeName>
        <fullName evidence="6">4-alpha-L-fucosyltransferase</fullName>
    </alternativeName>
    <alternativeName>
        <fullName evidence="6">TDP-Fuc4NAc:lipid II Fuc4NAc transferase</fullName>
        <shortName evidence="6">Fuc4NAc transferase</shortName>
    </alternativeName>
</protein>
<dbReference type="GO" id="GO:0102031">
    <property type="term" value="F:4-acetamido-4,6-dideoxy-D-galactose transferase activity"/>
    <property type="evidence" value="ECO:0007669"/>
    <property type="project" value="UniProtKB-EC"/>
</dbReference>
<keyword evidence="2 6" id="KW-0997">Cell inner membrane</keyword>
<dbReference type="OrthoDB" id="6532169at2"/>
<keyword evidence="5 6" id="KW-0472">Membrane</keyword>
<evidence type="ECO:0000256" key="6">
    <source>
        <dbReference type="HAMAP-Rule" id="MF_01002"/>
    </source>
</evidence>
<name>A0A6P1Q4X8_9GAMM</name>
<sequence length="357" mass="41167">MTTLIHVLGSDVPHHNQTVLRFFNDVMRDAQPTRTPRRFMVVSREAALQSRYPALQIEVFAGKKALAQAVLKLARNRQTRFFLHGQFNAWLWLALLHGGLRRSQVYWHVWGADLYEESRRLKFRLFYLLRRLAQGRVAHLFATRGDISHYQQRHRRVPASLLYFPTRMHHAMPARQRQDNVFTLLLGNSGDVSNRHIPALQAIRQQFGDSVRVIVPMGYPENNHDYIRQVRATAQSLFSGGQVELLTDKIAFDDYLQLIADCDLGYFVFERQQGIGTLCLLMQANVPVVLNRKNPFWQDMVEQQLPVLFDTDALSQEIVAQARQQLVGIDKSRIAFFDPAFITGWCQALTLAEGEKV</sequence>
<comment type="subcellular location">
    <subcellularLocation>
        <location evidence="6">Cell inner membrane</location>
        <topology evidence="6">Peripheral membrane protein</topology>
    </subcellularLocation>
</comment>
<accession>A0A6P1Q4X8</accession>
<dbReference type="HAMAP" id="MF_01002">
    <property type="entry name" value="WecF_RffT"/>
    <property type="match status" value="1"/>
</dbReference>
<comment type="pathway">
    <text evidence="6">Bacterial outer membrane biogenesis; enterobacterial common antigen biosynthesis.</text>
</comment>
<evidence type="ECO:0000313" key="8">
    <source>
        <dbReference type="Proteomes" id="UP000464053"/>
    </source>
</evidence>
<keyword evidence="1 6" id="KW-1003">Cell membrane</keyword>
<dbReference type="EMBL" id="CP028271">
    <property type="protein sequence ID" value="QHM72875.1"/>
    <property type="molecule type" value="Genomic_DNA"/>
</dbReference>
<dbReference type="GO" id="GO:0008417">
    <property type="term" value="F:fucosyltransferase activity"/>
    <property type="evidence" value="ECO:0007669"/>
    <property type="project" value="InterPro"/>
</dbReference>
<dbReference type="RefSeq" id="WP_160622644.1">
    <property type="nucleotide sequence ID" value="NZ_CP028271.1"/>
</dbReference>
<evidence type="ECO:0000256" key="5">
    <source>
        <dbReference type="ARBA" id="ARBA00023136"/>
    </source>
</evidence>
<gene>
    <name evidence="6 7" type="primary">wecF</name>
    <name evidence="6" type="synonym">rffT</name>
    <name evidence="7" type="ORF">C7M51_03209</name>
</gene>
<dbReference type="KEGG" id="mint:C7M51_03209"/>
<dbReference type="NCBIfam" id="NF002753">
    <property type="entry name" value="PRK02797.1-2"/>
    <property type="match status" value="1"/>
</dbReference>
<dbReference type="AlphaFoldDB" id="A0A6P1Q4X8"/>
<keyword evidence="8" id="KW-1185">Reference proteome</keyword>
<dbReference type="InterPro" id="IPR009993">
    <property type="entry name" value="WecF"/>
</dbReference>
<dbReference type="GO" id="GO:0005886">
    <property type="term" value="C:plasma membrane"/>
    <property type="evidence" value="ECO:0007669"/>
    <property type="project" value="UniProtKB-SubCell"/>
</dbReference>
<evidence type="ECO:0000256" key="2">
    <source>
        <dbReference type="ARBA" id="ARBA00022519"/>
    </source>
</evidence>
<keyword evidence="4 6" id="KW-0808">Transferase</keyword>
<organism evidence="7 8">
    <name type="scientific">Mixta intestinalis</name>
    <dbReference type="NCBI Taxonomy" id="1615494"/>
    <lineage>
        <taxon>Bacteria</taxon>
        <taxon>Pseudomonadati</taxon>
        <taxon>Pseudomonadota</taxon>
        <taxon>Gammaproteobacteria</taxon>
        <taxon>Enterobacterales</taxon>
        <taxon>Erwiniaceae</taxon>
        <taxon>Mixta</taxon>
    </lineage>
</organism>
<dbReference type="Proteomes" id="UP000464053">
    <property type="component" value="Chromosome"/>
</dbReference>
<comment type="function">
    <text evidence="6">Catalyzes the synthesis of Und-PP-GlcNAc-ManNAcA-Fuc4NAc (Lipid III), the third lipid-linked intermediate involved in ECA synthesis.</text>
</comment>
<dbReference type="GO" id="GO:0009246">
    <property type="term" value="P:enterobacterial common antigen biosynthetic process"/>
    <property type="evidence" value="ECO:0007669"/>
    <property type="project" value="UniProtKB-UniRule"/>
</dbReference>
<comment type="catalytic activity">
    <reaction evidence="6">
        <text>beta-D-ManNAcA-(1-&gt;4)-alpha-D-GlcNAc-di-trans,octa-cis-undecaprenyl diphosphate + dTDP-4-acetamido-4,6-dideoxy-alpha-D-galactose = alpha-D-FucNAc4-(1-&gt;4)-beta-D-ManNAcA-(1-&gt;4)-D-GlcNAc-undecaprenyl diphosphate + dTDP + H(+)</text>
        <dbReference type="Rhea" id="RHEA:28759"/>
        <dbReference type="ChEBI" id="CHEBI:15378"/>
        <dbReference type="ChEBI" id="CHEBI:58369"/>
        <dbReference type="ChEBI" id="CHEBI:61495"/>
        <dbReference type="ChEBI" id="CHEBI:61496"/>
        <dbReference type="ChEBI" id="CHEBI:68493"/>
        <dbReference type="EC" id="2.4.1.325"/>
    </reaction>
</comment>
<dbReference type="UniPathway" id="UPA00566"/>
<evidence type="ECO:0000256" key="1">
    <source>
        <dbReference type="ARBA" id="ARBA00022475"/>
    </source>
</evidence>